<dbReference type="RefSeq" id="WP_069703383.1">
    <property type="nucleotide sequence ID" value="NZ_MJAT01000040.1"/>
</dbReference>
<organism evidence="2 3">
    <name type="scientific">Desulfuribacillus stibiiarsenatis</name>
    <dbReference type="NCBI Taxonomy" id="1390249"/>
    <lineage>
        <taxon>Bacteria</taxon>
        <taxon>Bacillati</taxon>
        <taxon>Bacillota</taxon>
        <taxon>Desulfuribacillia</taxon>
        <taxon>Desulfuribacillales</taxon>
        <taxon>Desulfuribacillaceae</taxon>
        <taxon>Desulfuribacillus</taxon>
    </lineage>
</organism>
<reference evidence="2 3" key="1">
    <citation type="submission" date="2016-09" db="EMBL/GenBank/DDBJ databases">
        <title>Desulfuribacillus arsenicus sp. nov., an obligately anaerobic, dissimilatory arsenic- and antimonate-reducing bacterium isolated from anoxic sediments.</title>
        <authorList>
            <person name="Abin C.A."/>
            <person name="Hollibaugh J.T."/>
        </authorList>
    </citation>
    <scope>NUCLEOTIDE SEQUENCE [LARGE SCALE GENOMIC DNA]</scope>
    <source>
        <strain evidence="2 3">MLFW-2</strain>
    </source>
</reference>
<keyword evidence="3" id="KW-1185">Reference proteome</keyword>
<feature type="transmembrane region" description="Helical" evidence="1">
    <location>
        <begin position="38"/>
        <end position="56"/>
    </location>
</feature>
<evidence type="ECO:0000313" key="2">
    <source>
        <dbReference type="EMBL" id="OEH84146.1"/>
    </source>
</evidence>
<name>A0A1E5L213_9FIRM</name>
<protein>
    <submittedName>
        <fullName evidence="2">Uncharacterized protein</fullName>
    </submittedName>
</protein>
<dbReference type="EMBL" id="MJAT01000040">
    <property type="protein sequence ID" value="OEH84146.1"/>
    <property type="molecule type" value="Genomic_DNA"/>
</dbReference>
<keyword evidence="1" id="KW-0472">Membrane</keyword>
<sequence>MKIGLMTGVKSDEEIDRFIGCHCIYSCFPKDFLSTSMTITMISAVMLIIRGILLYLQMRNSSPNVDRSKVYIEENTDLSD</sequence>
<gene>
    <name evidence="2" type="ORF">BHU72_12120</name>
</gene>
<comment type="caution">
    <text evidence="2">The sequence shown here is derived from an EMBL/GenBank/DDBJ whole genome shotgun (WGS) entry which is preliminary data.</text>
</comment>
<evidence type="ECO:0000256" key="1">
    <source>
        <dbReference type="SAM" id="Phobius"/>
    </source>
</evidence>
<dbReference type="AlphaFoldDB" id="A0A1E5L213"/>
<keyword evidence="1" id="KW-0812">Transmembrane</keyword>
<evidence type="ECO:0000313" key="3">
    <source>
        <dbReference type="Proteomes" id="UP000095255"/>
    </source>
</evidence>
<keyword evidence="1" id="KW-1133">Transmembrane helix</keyword>
<dbReference type="Proteomes" id="UP000095255">
    <property type="component" value="Unassembled WGS sequence"/>
</dbReference>
<accession>A0A1E5L213</accession>
<proteinExistence type="predicted"/>